<keyword evidence="1" id="KW-0812">Transmembrane</keyword>
<keyword evidence="1" id="KW-0472">Membrane</keyword>
<feature type="transmembrane region" description="Helical" evidence="1">
    <location>
        <begin position="20"/>
        <end position="43"/>
    </location>
</feature>
<name>A0A918GPA7_STRGD</name>
<evidence type="ECO:0000256" key="1">
    <source>
        <dbReference type="SAM" id="Phobius"/>
    </source>
</evidence>
<organism evidence="2 3">
    <name type="scientific">Streptomyces griseoviridis</name>
    <dbReference type="NCBI Taxonomy" id="45398"/>
    <lineage>
        <taxon>Bacteria</taxon>
        <taxon>Bacillati</taxon>
        <taxon>Actinomycetota</taxon>
        <taxon>Actinomycetes</taxon>
        <taxon>Kitasatosporales</taxon>
        <taxon>Streptomycetaceae</taxon>
        <taxon>Streptomyces</taxon>
    </lineage>
</organism>
<comment type="caution">
    <text evidence="2">The sequence shown here is derived from an EMBL/GenBank/DDBJ whole genome shotgun (WGS) entry which is preliminary data.</text>
</comment>
<dbReference type="AlphaFoldDB" id="A0A918GPA7"/>
<proteinExistence type="predicted"/>
<evidence type="ECO:0000313" key="2">
    <source>
        <dbReference type="EMBL" id="GGS50611.1"/>
    </source>
</evidence>
<dbReference type="Proteomes" id="UP000653493">
    <property type="component" value="Unassembled WGS sequence"/>
</dbReference>
<reference evidence="2" key="2">
    <citation type="submission" date="2020-09" db="EMBL/GenBank/DDBJ databases">
        <authorList>
            <person name="Sun Q."/>
            <person name="Ohkuma M."/>
        </authorList>
    </citation>
    <scope>NUCLEOTIDE SEQUENCE</scope>
    <source>
        <strain evidence="2">JCM 4234</strain>
    </source>
</reference>
<keyword evidence="1" id="KW-1133">Transmembrane helix</keyword>
<reference evidence="2" key="1">
    <citation type="journal article" date="2014" name="Int. J. Syst. Evol. Microbiol.">
        <title>Complete genome sequence of Corynebacterium casei LMG S-19264T (=DSM 44701T), isolated from a smear-ripened cheese.</title>
        <authorList>
            <consortium name="US DOE Joint Genome Institute (JGI-PGF)"/>
            <person name="Walter F."/>
            <person name="Albersmeier A."/>
            <person name="Kalinowski J."/>
            <person name="Ruckert C."/>
        </authorList>
    </citation>
    <scope>NUCLEOTIDE SEQUENCE</scope>
    <source>
        <strain evidence="2">JCM 4234</strain>
    </source>
</reference>
<accession>A0A918GPA7</accession>
<sequence>MSEPAPTPGGPTRVTRATAGTALVCGALLLTLTALACPTVLAVRNTTGGPHRVIAETRYGPLTEADRDFVVKCGRRDCGSTRWGCRPWSGGRRRR</sequence>
<gene>
    <name evidence="2" type="ORF">GCM10010238_45160</name>
</gene>
<evidence type="ECO:0000313" key="3">
    <source>
        <dbReference type="Proteomes" id="UP000653493"/>
    </source>
</evidence>
<dbReference type="EMBL" id="BMSL01000014">
    <property type="protein sequence ID" value="GGS50611.1"/>
    <property type="molecule type" value="Genomic_DNA"/>
</dbReference>
<keyword evidence="3" id="KW-1185">Reference proteome</keyword>
<protein>
    <submittedName>
        <fullName evidence="2">Uncharacterized protein</fullName>
    </submittedName>
</protein>